<organism evidence="5 6">
    <name type="scientific">Litoribaculum gwangyangense</name>
    <dbReference type="NCBI Taxonomy" id="1130722"/>
    <lineage>
        <taxon>Bacteria</taxon>
        <taxon>Pseudomonadati</taxon>
        <taxon>Bacteroidota</taxon>
        <taxon>Flavobacteriia</taxon>
        <taxon>Flavobacteriales</taxon>
        <taxon>Flavobacteriaceae</taxon>
        <taxon>Litoribaculum</taxon>
    </lineage>
</organism>
<dbReference type="Gene3D" id="2.160.20.10">
    <property type="entry name" value="Single-stranded right-handed beta-helix, Pectin lyase-like"/>
    <property type="match status" value="1"/>
</dbReference>
<evidence type="ECO:0008006" key="7">
    <source>
        <dbReference type="Google" id="ProtNLM"/>
    </source>
</evidence>
<dbReference type="Pfam" id="PF16315">
    <property type="entry name" value="DUF4955"/>
    <property type="match status" value="1"/>
</dbReference>
<keyword evidence="1" id="KW-0732">Signal</keyword>
<evidence type="ECO:0000313" key="5">
    <source>
        <dbReference type="EMBL" id="GAA4813868.1"/>
    </source>
</evidence>
<dbReference type="InterPro" id="IPR012334">
    <property type="entry name" value="Pectin_lyas_fold"/>
</dbReference>
<evidence type="ECO:0000259" key="4">
    <source>
        <dbReference type="Pfam" id="PF18962"/>
    </source>
</evidence>
<keyword evidence="6" id="KW-1185">Reference proteome</keyword>
<evidence type="ECO:0000256" key="1">
    <source>
        <dbReference type="ARBA" id="ARBA00022729"/>
    </source>
</evidence>
<dbReference type="Proteomes" id="UP001501433">
    <property type="component" value="Unassembled WGS sequence"/>
</dbReference>
<dbReference type="InterPro" id="IPR011050">
    <property type="entry name" value="Pectin_lyase_fold/virulence"/>
</dbReference>
<dbReference type="EMBL" id="BAABJW010000003">
    <property type="protein sequence ID" value="GAA4813868.1"/>
    <property type="molecule type" value="Genomic_DNA"/>
</dbReference>
<dbReference type="Pfam" id="PF12708">
    <property type="entry name" value="Pect-lyase_RHGA_epim"/>
    <property type="match status" value="1"/>
</dbReference>
<evidence type="ECO:0000259" key="3">
    <source>
        <dbReference type="Pfam" id="PF16315"/>
    </source>
</evidence>
<evidence type="ECO:0000259" key="2">
    <source>
        <dbReference type="Pfam" id="PF12708"/>
    </source>
</evidence>
<gene>
    <name evidence="5" type="ORF">GCM10023330_22010</name>
</gene>
<name>A0ABP9CMB1_9FLAO</name>
<dbReference type="NCBIfam" id="TIGR04183">
    <property type="entry name" value="Por_Secre_tail"/>
    <property type="match status" value="1"/>
</dbReference>
<evidence type="ECO:0000313" key="6">
    <source>
        <dbReference type="Proteomes" id="UP001501433"/>
    </source>
</evidence>
<accession>A0ABP9CMB1</accession>
<feature type="domain" description="Secretion system C-terminal sorting" evidence="4">
    <location>
        <begin position="683"/>
        <end position="744"/>
    </location>
</feature>
<dbReference type="InterPro" id="IPR032532">
    <property type="entry name" value="DUF4955"/>
</dbReference>
<reference evidence="6" key="1">
    <citation type="journal article" date="2019" name="Int. J. Syst. Evol. Microbiol.">
        <title>The Global Catalogue of Microorganisms (GCM) 10K type strain sequencing project: providing services to taxonomists for standard genome sequencing and annotation.</title>
        <authorList>
            <consortium name="The Broad Institute Genomics Platform"/>
            <consortium name="The Broad Institute Genome Sequencing Center for Infectious Disease"/>
            <person name="Wu L."/>
            <person name="Ma J."/>
        </authorList>
    </citation>
    <scope>NUCLEOTIDE SEQUENCE [LARGE SCALE GENOMIC DNA]</scope>
    <source>
        <strain evidence="6">JCM 18325</strain>
    </source>
</reference>
<feature type="domain" description="Rhamnogalacturonase A/B/Epimerase-like pectate lyase" evidence="2">
    <location>
        <begin position="53"/>
        <end position="132"/>
    </location>
</feature>
<protein>
    <recommendedName>
        <fullName evidence="7">Pectate lyase superfamily protein domain-containing protein</fullName>
    </recommendedName>
</protein>
<dbReference type="Pfam" id="PF18962">
    <property type="entry name" value="Por_Secre_tail"/>
    <property type="match status" value="1"/>
</dbReference>
<dbReference type="InterPro" id="IPR026444">
    <property type="entry name" value="Secre_tail"/>
</dbReference>
<proteinExistence type="predicted"/>
<comment type="caution">
    <text evidence="5">The sequence shown here is derived from an EMBL/GenBank/DDBJ whole genome shotgun (WGS) entry which is preliminary data.</text>
</comment>
<dbReference type="SUPFAM" id="SSF51126">
    <property type="entry name" value="Pectin lyase-like"/>
    <property type="match status" value="1"/>
</dbReference>
<feature type="domain" description="DUF4955" evidence="3">
    <location>
        <begin position="359"/>
        <end position="505"/>
    </location>
</feature>
<sequence>MSQDALIWQKYTGQISDPNIPLLPNYSYAGYMRGEVGIPNTFAYPTFDVTNATYGAVPDDGLSDQVAIQAAINAAEANGGGVVFFPPGEYLVNTDPNSTNTITINSSNIVLKGSGSVPGGTIINMVNYMRLPSGVSDANNPAMFTFSQTNTSSATRTGVGDANAGDMYVTVTAGGTTPFLTAKYCRINTLASTAATNDFLEGRTTKGTWSDINAGVILDETHEIDYIDAANNRIYLKDPVIDTFKSSYGWRVSTNNLIENCGFEDIHFKANFYDVFVHHKDYIHNYGWKGVDLKNVAHSWVRRCKFSNVSKATTITGRSYASSILNILVDGNTGHALSSVGFKSSRILQGLIWDNTSNGQFHGADMSGGVAGSVIWRVDARKGYGLDLHASMPRTNLIDLYTQMDLDNAGGNFTDLPNHLKGLTMWNVERVGTSSKSQNFWNLCGSNYCGLTVVNPIVVGYHGTASTTFSNVKYQESIGAKVFPESLYEAQLGHRIGAAPSWIVEAINDWNTLKTDWYFMPPTNGTYTENFENMTLIDWGTETYTGNSGYLWTINAKGVSGYIDASKGIYFHNSVTGVQSGTVAGGIGNFSVQCRDLFSQGNDRVIQLLINGNVVDSFTHNGTEVYTYTVENINIEGNINIAIRNASDVGANNTLAIDNISWTTYDGTLTADQVPTAIDEIKLYPNPVKQTLTLSGNLKNSSLLVIYDLSGKHIKGITISHLKNDSMNLDVSYLKSGFYIIEIKYLDMASALLKFVKI</sequence>
<dbReference type="InterPro" id="IPR024535">
    <property type="entry name" value="RHGA/B-epi-like_pectate_lyase"/>
</dbReference>